<feature type="region of interest" description="Disordered" evidence="1">
    <location>
        <begin position="25"/>
        <end position="50"/>
    </location>
</feature>
<evidence type="ECO:0000313" key="2">
    <source>
        <dbReference type="EMBL" id="MDC0670839.1"/>
    </source>
</evidence>
<evidence type="ECO:0000313" key="3">
    <source>
        <dbReference type="Proteomes" id="UP001217838"/>
    </source>
</evidence>
<dbReference type="Proteomes" id="UP001217838">
    <property type="component" value="Unassembled WGS sequence"/>
</dbReference>
<evidence type="ECO:0008006" key="4">
    <source>
        <dbReference type="Google" id="ProtNLM"/>
    </source>
</evidence>
<evidence type="ECO:0000256" key="1">
    <source>
        <dbReference type="SAM" id="MobiDB-lite"/>
    </source>
</evidence>
<gene>
    <name evidence="2" type="ORF">POL58_23985</name>
</gene>
<feature type="compositionally biased region" description="Basic and acidic residues" evidence="1">
    <location>
        <begin position="27"/>
        <end position="38"/>
    </location>
</feature>
<dbReference type="EMBL" id="JAQNDN010000013">
    <property type="protein sequence ID" value="MDC0670839.1"/>
    <property type="molecule type" value="Genomic_DNA"/>
</dbReference>
<proteinExistence type="predicted"/>
<reference evidence="2 3" key="1">
    <citation type="submission" date="2022-11" db="EMBL/GenBank/DDBJ databases">
        <title>Minimal conservation of predation-associated metabolite biosynthetic gene clusters underscores biosynthetic potential of Myxococcota including descriptions for ten novel species: Archangium lansinium sp. nov., Myxococcus landrumus sp. nov., Nannocystis bai.</title>
        <authorList>
            <person name="Ahearne A."/>
            <person name="Stevens C."/>
            <person name="Dowd S."/>
        </authorList>
    </citation>
    <scope>NUCLEOTIDE SEQUENCE [LARGE SCALE GENOMIC DNA]</scope>
    <source>
        <strain evidence="2 3">NCELM</strain>
    </source>
</reference>
<organism evidence="2 3">
    <name type="scientific">Nannocystis radixulma</name>
    <dbReference type="NCBI Taxonomy" id="2995305"/>
    <lineage>
        <taxon>Bacteria</taxon>
        <taxon>Pseudomonadati</taxon>
        <taxon>Myxococcota</taxon>
        <taxon>Polyangia</taxon>
        <taxon>Nannocystales</taxon>
        <taxon>Nannocystaceae</taxon>
        <taxon>Nannocystis</taxon>
    </lineage>
</organism>
<comment type="caution">
    <text evidence="2">The sequence shown here is derived from an EMBL/GenBank/DDBJ whole genome shotgun (WGS) entry which is preliminary data.</text>
</comment>
<name>A0ABT5B9M0_9BACT</name>
<sequence>MASITRGGGLMGWAAAALVVAAGCAPPDEREPGERPIAEEPQQAAAGRPIETDDGLYLLTFTRPEGDNFPWPTNPGPTRMNVTVAAGPEFPSVADKDMGLDKGTPAYPLKLSFDAVTPPESSLGMSFFPEAWATRSDGTAWTVRVDFTGPGEWVMPVNVADIDGHIDHVRVAFTVQGKPGEGKPVMFR</sequence>
<accession>A0ABT5B9M0</accession>
<dbReference type="PROSITE" id="PS51257">
    <property type="entry name" value="PROKAR_LIPOPROTEIN"/>
    <property type="match status" value="1"/>
</dbReference>
<protein>
    <recommendedName>
        <fullName evidence="4">Lipoprotein</fullName>
    </recommendedName>
</protein>
<keyword evidence="3" id="KW-1185">Reference proteome</keyword>